<dbReference type="EMBL" id="KE124115">
    <property type="protein sequence ID" value="EPB82416.1"/>
    <property type="molecule type" value="Genomic_DNA"/>
</dbReference>
<organism evidence="1 2">
    <name type="scientific">Mucor circinelloides f. circinelloides (strain 1006PhL)</name>
    <name type="common">Mucormycosis agent</name>
    <name type="synonym">Calyptromyces circinelloides</name>
    <dbReference type="NCBI Taxonomy" id="1220926"/>
    <lineage>
        <taxon>Eukaryota</taxon>
        <taxon>Fungi</taxon>
        <taxon>Fungi incertae sedis</taxon>
        <taxon>Mucoromycota</taxon>
        <taxon>Mucoromycotina</taxon>
        <taxon>Mucoromycetes</taxon>
        <taxon>Mucorales</taxon>
        <taxon>Mucorineae</taxon>
        <taxon>Mucoraceae</taxon>
        <taxon>Mucor</taxon>
    </lineage>
</organism>
<protein>
    <submittedName>
        <fullName evidence="1">Uncharacterized protein</fullName>
    </submittedName>
</protein>
<dbReference type="OrthoDB" id="10497255at2759"/>
<dbReference type="VEuPathDB" id="FungiDB:HMPREF1544_10841"/>
<dbReference type="Proteomes" id="UP000014254">
    <property type="component" value="Unassembled WGS sequence"/>
</dbReference>
<dbReference type="InParanoid" id="S2IXH0"/>
<sequence length="86" mass="9178">MLYEDEDPLGNSIFDTTSNSILGNTMTTSMFSSGYEEDPWGSHMNTSIIPSSSAAIITPATNDMDAADSRGMSNAIPYNSSTVLCK</sequence>
<reference evidence="2" key="1">
    <citation type="submission" date="2013-05" db="EMBL/GenBank/DDBJ databases">
        <title>The Genome sequence of Mucor circinelloides f. circinelloides 1006PhL.</title>
        <authorList>
            <consortium name="The Broad Institute Genomics Platform"/>
            <person name="Cuomo C."/>
            <person name="Earl A."/>
            <person name="Findley K."/>
            <person name="Lee S.C."/>
            <person name="Walker B."/>
            <person name="Young S."/>
            <person name="Zeng Q."/>
            <person name="Gargeya S."/>
            <person name="Fitzgerald M."/>
            <person name="Haas B."/>
            <person name="Abouelleil A."/>
            <person name="Allen A.W."/>
            <person name="Alvarado L."/>
            <person name="Arachchi H.M."/>
            <person name="Berlin A.M."/>
            <person name="Chapman S.B."/>
            <person name="Gainer-Dewar J."/>
            <person name="Goldberg J."/>
            <person name="Griggs A."/>
            <person name="Gujja S."/>
            <person name="Hansen M."/>
            <person name="Howarth C."/>
            <person name="Imamovic A."/>
            <person name="Ireland A."/>
            <person name="Larimer J."/>
            <person name="McCowan C."/>
            <person name="Murphy C."/>
            <person name="Pearson M."/>
            <person name="Poon T.W."/>
            <person name="Priest M."/>
            <person name="Roberts A."/>
            <person name="Saif S."/>
            <person name="Shea T."/>
            <person name="Sisk P."/>
            <person name="Sykes S."/>
            <person name="Wortman J."/>
            <person name="Nusbaum C."/>
            <person name="Birren B."/>
        </authorList>
    </citation>
    <scope>NUCLEOTIDE SEQUENCE [LARGE SCALE GENOMIC DNA]</scope>
    <source>
        <strain evidence="2">1006PhL</strain>
    </source>
</reference>
<proteinExistence type="predicted"/>
<gene>
    <name evidence="1" type="ORF">HMPREF1544_10841</name>
</gene>
<evidence type="ECO:0000313" key="1">
    <source>
        <dbReference type="EMBL" id="EPB82416.1"/>
    </source>
</evidence>
<name>S2IXH0_MUCC1</name>
<evidence type="ECO:0000313" key="2">
    <source>
        <dbReference type="Proteomes" id="UP000014254"/>
    </source>
</evidence>
<dbReference type="AlphaFoldDB" id="S2IXH0"/>
<accession>S2IXH0</accession>
<dbReference type="STRING" id="1220926.S2IXH0"/>
<keyword evidence="2" id="KW-1185">Reference proteome</keyword>